<dbReference type="Gene3D" id="2.160.20.70">
    <property type="match status" value="1"/>
</dbReference>
<dbReference type="Gene3D" id="3.30.70.141">
    <property type="entry name" value="Nucleoside diphosphate kinase-like domain"/>
    <property type="match status" value="1"/>
</dbReference>
<dbReference type="InterPro" id="IPR016098">
    <property type="entry name" value="CAP/MinC_C"/>
</dbReference>
<dbReference type="PANTHER" id="PTHR15440">
    <property type="entry name" value="XRP2 PROTEIN"/>
    <property type="match status" value="1"/>
</dbReference>
<keyword evidence="6" id="KW-0519">Myristate</keyword>
<dbReference type="GO" id="GO:0005929">
    <property type="term" value="C:cilium"/>
    <property type="evidence" value="ECO:0007669"/>
    <property type="project" value="TreeGrafter"/>
</dbReference>
<reference evidence="15" key="1">
    <citation type="submission" date="2017-01" db="EMBL/GenBank/DDBJ databases">
        <title>Comparative genomics of anhydrobiosis in the tardigrade Hypsibius dujardini.</title>
        <authorList>
            <person name="Yoshida Y."/>
            <person name="Koutsovoulos G."/>
            <person name="Laetsch D."/>
            <person name="Stevens L."/>
            <person name="Kumar S."/>
            <person name="Horikawa D."/>
            <person name="Ishino K."/>
            <person name="Komine S."/>
            <person name="Tomita M."/>
            <person name="Blaxter M."/>
            <person name="Arakawa K."/>
        </authorList>
    </citation>
    <scope>NUCLEOTIDE SEQUENCE [LARGE SCALE GENOMIC DNA]</scope>
    <source>
        <strain evidence="15">Z151</strain>
    </source>
</reference>
<comment type="similarity">
    <text evidence="2">Belongs to the TBCC family.</text>
</comment>
<dbReference type="InterPro" id="IPR039093">
    <property type="entry name" value="XRP2"/>
</dbReference>
<organism evidence="14 15">
    <name type="scientific">Hypsibius exemplaris</name>
    <name type="common">Freshwater tardigrade</name>
    <dbReference type="NCBI Taxonomy" id="2072580"/>
    <lineage>
        <taxon>Eukaryota</taxon>
        <taxon>Metazoa</taxon>
        <taxon>Ecdysozoa</taxon>
        <taxon>Tardigrada</taxon>
        <taxon>Eutardigrada</taxon>
        <taxon>Parachela</taxon>
        <taxon>Hypsibioidea</taxon>
        <taxon>Hypsibiidae</taxon>
        <taxon>Hypsibius</taxon>
    </lineage>
</organism>
<dbReference type="PANTHER" id="PTHR15440:SF0">
    <property type="entry name" value="PROTEIN XRP2"/>
    <property type="match status" value="1"/>
</dbReference>
<evidence type="ECO:0000256" key="3">
    <source>
        <dbReference type="ARBA" id="ARBA00015771"/>
    </source>
</evidence>
<keyword evidence="4" id="KW-0343">GTPase activation</keyword>
<name>A0A1W0W935_HYPEX</name>
<evidence type="ECO:0000259" key="13">
    <source>
        <dbReference type="PROSITE" id="PS51329"/>
    </source>
</evidence>
<dbReference type="InterPro" id="IPR036850">
    <property type="entry name" value="NDK-like_dom_sf"/>
</dbReference>
<dbReference type="GO" id="GO:0005525">
    <property type="term" value="F:GTP binding"/>
    <property type="evidence" value="ECO:0007669"/>
    <property type="project" value="UniProtKB-KW"/>
</dbReference>
<dbReference type="AlphaFoldDB" id="A0A1W0W935"/>
<evidence type="ECO:0000256" key="9">
    <source>
        <dbReference type="ARBA" id="ARBA00023136"/>
    </source>
</evidence>
<dbReference type="EMBL" id="MTYJ01000163">
    <property type="protein sequence ID" value="OQV11716.1"/>
    <property type="molecule type" value="Genomic_DNA"/>
</dbReference>
<keyword evidence="5" id="KW-1003">Cell membrane</keyword>
<keyword evidence="8 12" id="KW-0342">GTP-binding</keyword>
<evidence type="ECO:0000256" key="10">
    <source>
        <dbReference type="ARBA" id="ARBA00023139"/>
    </source>
</evidence>
<evidence type="ECO:0000313" key="15">
    <source>
        <dbReference type="Proteomes" id="UP000192578"/>
    </source>
</evidence>
<comment type="caution">
    <text evidence="14">The sequence shown here is derived from an EMBL/GenBank/DDBJ whole genome shotgun (WGS) entry which is preliminary data.</text>
</comment>
<evidence type="ECO:0000256" key="12">
    <source>
        <dbReference type="PIRSR" id="PIRSR037947-1"/>
    </source>
</evidence>
<keyword evidence="9" id="KW-0472">Membrane</keyword>
<proteinExistence type="inferred from homology"/>
<keyword evidence="11" id="KW-0449">Lipoprotein</keyword>
<comment type="subcellular location">
    <subcellularLocation>
        <location evidence="1">Cell membrane</location>
        <topology evidence="1">Lipid-anchor</topology>
        <orientation evidence="1">Cytoplasmic side</orientation>
    </subcellularLocation>
</comment>
<evidence type="ECO:0000256" key="11">
    <source>
        <dbReference type="ARBA" id="ARBA00023288"/>
    </source>
</evidence>
<dbReference type="InterPro" id="IPR017901">
    <property type="entry name" value="C-CAP_CF_C-like"/>
</dbReference>
<evidence type="ECO:0000256" key="7">
    <source>
        <dbReference type="ARBA" id="ARBA00022741"/>
    </source>
</evidence>
<feature type="domain" description="C-CAP/cofactor C-like" evidence="13">
    <location>
        <begin position="66"/>
        <end position="218"/>
    </location>
</feature>
<dbReference type="GO" id="GO:0005096">
    <property type="term" value="F:GTPase activator activity"/>
    <property type="evidence" value="ECO:0007669"/>
    <property type="project" value="UniProtKB-KW"/>
</dbReference>
<dbReference type="Pfam" id="PF07986">
    <property type="entry name" value="TBCC"/>
    <property type="match status" value="1"/>
</dbReference>
<evidence type="ECO:0000256" key="5">
    <source>
        <dbReference type="ARBA" id="ARBA00022475"/>
    </source>
</evidence>
<evidence type="ECO:0000256" key="1">
    <source>
        <dbReference type="ARBA" id="ARBA00004342"/>
    </source>
</evidence>
<accession>A0A1W0W935</accession>
<keyword evidence="15" id="KW-1185">Reference proteome</keyword>
<feature type="binding site" evidence="12">
    <location>
        <begin position="137"/>
        <end position="138"/>
    </location>
    <ligand>
        <name>GTP</name>
        <dbReference type="ChEBI" id="CHEBI:37565"/>
    </ligand>
</feature>
<evidence type="ECO:0000256" key="2">
    <source>
        <dbReference type="ARBA" id="ARBA00008848"/>
    </source>
</evidence>
<dbReference type="Proteomes" id="UP000192578">
    <property type="component" value="Unassembled WGS sequence"/>
</dbReference>
<dbReference type="OrthoDB" id="194775at2759"/>
<keyword evidence="10" id="KW-0564">Palmitate</keyword>
<dbReference type="InterPro" id="IPR006599">
    <property type="entry name" value="CARP_motif"/>
</dbReference>
<dbReference type="PIRSF" id="PIRSF037947">
    <property type="entry name" value="Protein_XRP2"/>
    <property type="match status" value="1"/>
</dbReference>
<dbReference type="GO" id="GO:0006892">
    <property type="term" value="P:post-Golgi vesicle-mediated transport"/>
    <property type="evidence" value="ECO:0007669"/>
    <property type="project" value="TreeGrafter"/>
</dbReference>
<evidence type="ECO:0000256" key="6">
    <source>
        <dbReference type="ARBA" id="ARBA00022707"/>
    </source>
</evidence>
<protein>
    <recommendedName>
        <fullName evidence="3">Protein XRP2</fullName>
    </recommendedName>
</protein>
<evidence type="ECO:0000256" key="4">
    <source>
        <dbReference type="ARBA" id="ARBA00022468"/>
    </source>
</evidence>
<feature type="binding site" evidence="12">
    <location>
        <begin position="154"/>
        <end position="157"/>
    </location>
    <ligand>
        <name>GTP</name>
        <dbReference type="ChEBI" id="CHEBI:37565"/>
    </ligand>
</feature>
<evidence type="ECO:0000313" key="14">
    <source>
        <dbReference type="EMBL" id="OQV11716.1"/>
    </source>
</evidence>
<dbReference type="SMART" id="SM00673">
    <property type="entry name" value="CARP"/>
    <property type="match status" value="2"/>
</dbReference>
<dbReference type="PROSITE" id="PS51329">
    <property type="entry name" value="C_CAP_COFACTOR_C"/>
    <property type="match status" value="1"/>
</dbReference>
<sequence length="394" mass="42974">MTDQGEGEDEGSVVVRHEDMGQVMALVRSLFVTELPRTEVATISAEADMLKRRRLSSSGNISLKTYSWSNRAPVNPGDYSYVDVENKTLTKSPGTINGHQFIIERCRNSNIFLFDWTDSVTVLDCTGCAIFVGPCKGSIFLRHCVDCTILVLSQQFRTRDCRRIAAYICCATQPIIENTVGAKFACLQVNYPELEDQMKSAGLSAFNNNWSHVHDFTPNSEGLGTSHNYLLVGDNLATAKVGLNEPETIGELDLAANFDPTGSFIPHTVGLSQTKVFGETSAVLIFTVNKSNNLARSFVKTMQSEHPGLVLVSTKEIAVSPGDLQRILRTNAFAVQCAQGPVVVLNYQGLNAVTVCKKLSTAPEFATQSVVSDTEQSAHSTLDSLSDLAEMKMN</sequence>
<dbReference type="GO" id="GO:1990075">
    <property type="term" value="C:periciliary membrane compartment"/>
    <property type="evidence" value="ECO:0007669"/>
    <property type="project" value="TreeGrafter"/>
</dbReference>
<gene>
    <name evidence="14" type="ORF">BV898_13987</name>
</gene>
<dbReference type="InterPro" id="IPR012945">
    <property type="entry name" value="Tubulin-bd_cofactor_C_dom"/>
</dbReference>
<evidence type="ECO:0000256" key="8">
    <source>
        <dbReference type="ARBA" id="ARBA00023134"/>
    </source>
</evidence>
<keyword evidence="7 12" id="KW-0547">Nucleotide-binding</keyword>